<keyword evidence="11" id="KW-1185">Reference proteome</keyword>
<feature type="transmembrane region" description="Helical" evidence="8">
    <location>
        <begin position="607"/>
        <end position="628"/>
    </location>
</feature>
<evidence type="ECO:0000256" key="5">
    <source>
        <dbReference type="ARBA" id="ARBA00023136"/>
    </source>
</evidence>
<evidence type="ECO:0000256" key="1">
    <source>
        <dbReference type="ARBA" id="ARBA00004651"/>
    </source>
</evidence>
<organism evidence="10 11">
    <name type="scientific">Natronoarchaeum mannanilyticum</name>
    <dbReference type="NCBI Taxonomy" id="926360"/>
    <lineage>
        <taxon>Archaea</taxon>
        <taxon>Methanobacteriati</taxon>
        <taxon>Methanobacteriota</taxon>
        <taxon>Stenosarchaea group</taxon>
        <taxon>Halobacteria</taxon>
        <taxon>Halobacteriales</taxon>
        <taxon>Natronoarchaeaceae</taxon>
    </lineage>
</organism>
<dbReference type="InterPro" id="IPR018076">
    <property type="entry name" value="T2SS_GspF_dom"/>
</dbReference>
<feature type="compositionally biased region" description="Basic and acidic residues" evidence="7">
    <location>
        <begin position="367"/>
        <end position="376"/>
    </location>
</feature>
<evidence type="ECO:0000256" key="4">
    <source>
        <dbReference type="ARBA" id="ARBA00022989"/>
    </source>
</evidence>
<feature type="transmembrane region" description="Helical" evidence="8">
    <location>
        <begin position="291"/>
        <end position="314"/>
    </location>
</feature>
<sequence length="717" mass="78613">MAPYDLVPLAIALVVLVPVALAPLSTRVERVLSRLSLLAFGDFVHRVGRNRQRRKRRLRTAHVPTTYRIYAARTLLYAAAGAVVGAAAGLYLQWGAVLLLETPQETVSATLPSTVEFVAGAFGQPQPTGTTLLAIQVGSAIAMAVAVAVATYYLRWWYPSYLAGRRRRNIEANLPETVSFMYALSRSGMEFPTVLRILADHEHVYGEPAAEVGVAVRNMDMFGKDMVTAIRTMARRTPSPKFKEFAENLSSVLQSGQSLADFLEQQHAEFRQDAEDQQDRLLNELATLAEVYVTLLVVLPLFLITILVVIGISMTDTLTLLRVTVYVLLPVANVAFIIYLGSAMGESSGGGQFEPTFDPSIRLSGVRRAEDAETRSDGGLTRSDGGTSRPDSGVPAASASDRQSKNLERLRLYRQYKWLRETFGTPIQTIVERPKTLLWATIPVVGVLTALRFAVAVRLGVPLRLIVDDFLLQATLFVVGTFAIAYEVHRRRIETIEAAVPDFLDRLASVNEAGMTVVESIDRVRKSDLGALNPELDRVWADIRWGADVELALRRFEHRVRTRTISRVVTLITNAINASGDLARVLRIAASQAKSDRRLKRARKDEMLTYVVVVYVAFGVFLLIVGALDTVLIPNLPDESVLPEASGAAGQFAITQVLQDLGSINQSAYTVIFFHTTSLQALFSGLIAGQMSGGRLADGAKHAAVLLSVAYLTFLFI</sequence>
<keyword evidence="6" id="KW-0175">Coiled coil</keyword>
<evidence type="ECO:0000313" key="10">
    <source>
        <dbReference type="EMBL" id="GAA0677476.1"/>
    </source>
</evidence>
<evidence type="ECO:0000313" key="11">
    <source>
        <dbReference type="Proteomes" id="UP001500420"/>
    </source>
</evidence>
<feature type="region of interest" description="Disordered" evidence="7">
    <location>
        <begin position="366"/>
        <end position="403"/>
    </location>
</feature>
<evidence type="ECO:0000259" key="9">
    <source>
        <dbReference type="Pfam" id="PF00482"/>
    </source>
</evidence>
<gene>
    <name evidence="10" type="ORF">GCM10009020_26830</name>
</gene>
<dbReference type="GO" id="GO:0005886">
    <property type="term" value="C:plasma membrane"/>
    <property type="evidence" value="ECO:0007669"/>
    <property type="project" value="UniProtKB-SubCell"/>
</dbReference>
<feature type="transmembrane region" description="Helical" evidence="8">
    <location>
        <begin position="69"/>
        <end position="92"/>
    </location>
</feature>
<evidence type="ECO:0000256" key="7">
    <source>
        <dbReference type="SAM" id="MobiDB-lite"/>
    </source>
</evidence>
<dbReference type="Gene3D" id="1.20.81.30">
    <property type="entry name" value="Type II secretion system (T2SS), domain F"/>
    <property type="match status" value="1"/>
</dbReference>
<proteinExistence type="predicted"/>
<accession>A0AAV3TC60</accession>
<evidence type="ECO:0000256" key="6">
    <source>
        <dbReference type="SAM" id="Coils"/>
    </source>
</evidence>
<keyword evidence="5 8" id="KW-0472">Membrane</keyword>
<name>A0AAV3TC60_9EURY</name>
<evidence type="ECO:0000256" key="2">
    <source>
        <dbReference type="ARBA" id="ARBA00022475"/>
    </source>
</evidence>
<dbReference type="AlphaFoldDB" id="A0AAV3TC60"/>
<reference evidence="10 11" key="1">
    <citation type="journal article" date="2019" name="Int. J. Syst. Evol. Microbiol.">
        <title>The Global Catalogue of Microorganisms (GCM) 10K type strain sequencing project: providing services to taxonomists for standard genome sequencing and annotation.</title>
        <authorList>
            <consortium name="The Broad Institute Genomics Platform"/>
            <consortium name="The Broad Institute Genome Sequencing Center for Infectious Disease"/>
            <person name="Wu L."/>
            <person name="Ma J."/>
        </authorList>
    </citation>
    <scope>NUCLEOTIDE SEQUENCE [LARGE SCALE GENOMIC DNA]</scope>
    <source>
        <strain evidence="10 11">JCM 16328</strain>
    </source>
</reference>
<dbReference type="EMBL" id="BAAADV010000007">
    <property type="protein sequence ID" value="GAA0677476.1"/>
    <property type="molecule type" value="Genomic_DNA"/>
</dbReference>
<evidence type="ECO:0000256" key="8">
    <source>
        <dbReference type="SAM" id="Phobius"/>
    </source>
</evidence>
<evidence type="ECO:0000256" key="3">
    <source>
        <dbReference type="ARBA" id="ARBA00022692"/>
    </source>
</evidence>
<keyword evidence="3 8" id="KW-0812">Transmembrane</keyword>
<dbReference type="PANTHER" id="PTHR35402:SF1">
    <property type="entry name" value="TYPE II SECRETION SYSTEM PROTEIN GSPF DOMAIN-CONTAINING PROTEIN"/>
    <property type="match status" value="1"/>
</dbReference>
<feature type="coiled-coil region" evidence="6">
    <location>
        <begin position="260"/>
        <end position="291"/>
    </location>
</feature>
<dbReference type="Proteomes" id="UP001500420">
    <property type="component" value="Unassembled WGS sequence"/>
</dbReference>
<feature type="transmembrane region" description="Helical" evidence="8">
    <location>
        <begin position="668"/>
        <end position="687"/>
    </location>
</feature>
<keyword evidence="2" id="KW-1003">Cell membrane</keyword>
<feature type="domain" description="Type II secretion system protein GspF" evidence="9">
    <location>
        <begin position="503"/>
        <end position="627"/>
    </location>
</feature>
<comment type="caution">
    <text evidence="10">The sequence shown here is derived from an EMBL/GenBank/DDBJ whole genome shotgun (WGS) entry which is preliminary data.</text>
</comment>
<feature type="transmembrane region" description="Helical" evidence="8">
    <location>
        <begin position="470"/>
        <end position="488"/>
    </location>
</feature>
<feature type="transmembrane region" description="Helical" evidence="8">
    <location>
        <begin position="437"/>
        <end position="458"/>
    </location>
</feature>
<feature type="transmembrane region" description="Helical" evidence="8">
    <location>
        <begin position="133"/>
        <end position="158"/>
    </location>
</feature>
<comment type="subcellular location">
    <subcellularLocation>
        <location evidence="1">Cell membrane</location>
        <topology evidence="1">Multi-pass membrane protein</topology>
    </subcellularLocation>
</comment>
<dbReference type="RefSeq" id="WP_343774560.1">
    <property type="nucleotide sequence ID" value="NZ_BAAADV010000007.1"/>
</dbReference>
<protein>
    <submittedName>
        <fullName evidence="10">Type II secretion system F family protein</fullName>
    </submittedName>
</protein>
<feature type="domain" description="Type II secretion system protein GspF" evidence="9">
    <location>
        <begin position="181"/>
        <end position="306"/>
    </location>
</feature>
<dbReference type="PANTHER" id="PTHR35402">
    <property type="entry name" value="INTEGRAL MEMBRANE PROTEIN-RELATED"/>
    <property type="match status" value="1"/>
</dbReference>
<feature type="transmembrane region" description="Helical" evidence="8">
    <location>
        <begin position="320"/>
        <end position="340"/>
    </location>
</feature>
<dbReference type="Pfam" id="PF00482">
    <property type="entry name" value="T2SSF"/>
    <property type="match status" value="2"/>
</dbReference>
<dbReference type="InterPro" id="IPR056569">
    <property type="entry name" value="ArlJ-like"/>
</dbReference>
<dbReference type="InterPro" id="IPR042094">
    <property type="entry name" value="T2SS_GspF_sf"/>
</dbReference>
<keyword evidence="4 8" id="KW-1133">Transmembrane helix</keyword>